<proteinExistence type="predicted"/>
<dbReference type="SMART" id="SM00345">
    <property type="entry name" value="HTH_GNTR"/>
    <property type="match status" value="1"/>
</dbReference>
<dbReference type="SMART" id="SM00895">
    <property type="entry name" value="FCD"/>
    <property type="match status" value="1"/>
</dbReference>
<sequence length="240" mass="27183">MTTVRVEEPVSLRDRVYLELGKLLMAGEIDDRTRLVESQLCETLNVSRTPLREALVRLHADGMLERRADGYYPVALDIPGVRDLYELRITIELRGITRILETDELRYDNQRLAALRAEWSELKASPPAPDGDMVLRDEAFHVELCAASGNKVMVAALDNVNRRIRLIRMYDFVTEERVIATIDEHLQIVDLLLDGQLDAGRTALHEHVGASFEVVERRALRALSARALGQSVTSLEALWK</sequence>
<dbReference type="InterPro" id="IPR000524">
    <property type="entry name" value="Tscrpt_reg_HTH_GntR"/>
</dbReference>
<dbReference type="InterPro" id="IPR008920">
    <property type="entry name" value="TF_FadR/GntR_C"/>
</dbReference>
<dbReference type="STRING" id="1766.XA26_56320"/>
<keyword evidence="2" id="KW-1185">Reference proteome</keyword>
<evidence type="ECO:0000313" key="2">
    <source>
        <dbReference type="Proteomes" id="UP000057134"/>
    </source>
</evidence>
<dbReference type="InterPro" id="IPR036390">
    <property type="entry name" value="WH_DNA-bd_sf"/>
</dbReference>
<dbReference type="SUPFAM" id="SSF48008">
    <property type="entry name" value="GntR ligand-binding domain-like"/>
    <property type="match status" value="1"/>
</dbReference>
<dbReference type="GO" id="GO:0003700">
    <property type="term" value="F:DNA-binding transcription factor activity"/>
    <property type="evidence" value="ECO:0007669"/>
    <property type="project" value="InterPro"/>
</dbReference>
<dbReference type="Gene3D" id="1.20.120.530">
    <property type="entry name" value="GntR ligand-binding domain-like"/>
    <property type="match status" value="1"/>
</dbReference>
<dbReference type="PATRIC" id="fig|1766.6.peg.5603"/>
<dbReference type="EMBL" id="CP011269">
    <property type="protein sequence ID" value="ALI29422.1"/>
    <property type="molecule type" value="Genomic_DNA"/>
</dbReference>
<dbReference type="AlphaFoldDB" id="A0A0N9Y864"/>
<dbReference type="PANTHER" id="PTHR43537">
    <property type="entry name" value="TRANSCRIPTIONAL REGULATOR, GNTR FAMILY"/>
    <property type="match status" value="1"/>
</dbReference>
<dbReference type="Proteomes" id="UP000057134">
    <property type="component" value="Chromosome"/>
</dbReference>
<organism evidence="1 2">
    <name type="scientific">Mycolicibacterium fortuitum</name>
    <name type="common">Mycobacterium fortuitum</name>
    <dbReference type="NCBI Taxonomy" id="1766"/>
    <lineage>
        <taxon>Bacteria</taxon>
        <taxon>Bacillati</taxon>
        <taxon>Actinomycetota</taxon>
        <taxon>Actinomycetes</taxon>
        <taxon>Mycobacteriales</taxon>
        <taxon>Mycobacteriaceae</taxon>
        <taxon>Mycolicibacterium</taxon>
    </lineage>
</organism>
<dbReference type="PANTHER" id="PTHR43537:SF45">
    <property type="entry name" value="GNTR FAMILY REGULATORY PROTEIN"/>
    <property type="match status" value="1"/>
</dbReference>
<evidence type="ECO:0000313" key="1">
    <source>
        <dbReference type="EMBL" id="ALI29422.1"/>
    </source>
</evidence>
<dbReference type="SUPFAM" id="SSF46785">
    <property type="entry name" value="Winged helix' DNA-binding domain"/>
    <property type="match status" value="1"/>
</dbReference>
<name>A0A0N9Y864_MYCFO</name>
<dbReference type="Pfam" id="PF07729">
    <property type="entry name" value="FCD"/>
    <property type="match status" value="1"/>
</dbReference>
<gene>
    <name evidence="1" type="ORF">XA26_56320</name>
</gene>
<dbReference type="Gene3D" id="1.10.10.10">
    <property type="entry name" value="Winged helix-like DNA-binding domain superfamily/Winged helix DNA-binding domain"/>
    <property type="match status" value="1"/>
</dbReference>
<dbReference type="RefSeq" id="WP_054603632.1">
    <property type="nucleotide sequence ID" value="NZ_CP011269.1"/>
</dbReference>
<dbReference type="Pfam" id="PF00392">
    <property type="entry name" value="GntR"/>
    <property type="match status" value="1"/>
</dbReference>
<protein>
    <submittedName>
        <fullName evidence="1">Transcriptional regulator, GntR family</fullName>
    </submittedName>
</protein>
<dbReference type="PROSITE" id="PS50949">
    <property type="entry name" value="HTH_GNTR"/>
    <property type="match status" value="1"/>
</dbReference>
<reference evidence="1 2" key="1">
    <citation type="journal article" date="2015" name="MBio">
        <title>Enzymatic Degradation of Phenazines Can Generate Energy and Protect Sensitive Organisms from Toxicity.</title>
        <authorList>
            <person name="Costa K.C."/>
            <person name="Bergkessel M."/>
            <person name="Saunders S."/>
            <person name="Korlach J."/>
            <person name="Newman D.K."/>
        </authorList>
    </citation>
    <scope>NUCLEOTIDE SEQUENCE [LARGE SCALE GENOMIC DNA]</scope>
    <source>
        <strain evidence="1 2">CT6</strain>
    </source>
</reference>
<dbReference type="KEGG" id="mft:XA26_56320"/>
<dbReference type="InterPro" id="IPR036388">
    <property type="entry name" value="WH-like_DNA-bd_sf"/>
</dbReference>
<accession>A0A0N9Y864</accession>
<dbReference type="InterPro" id="IPR011711">
    <property type="entry name" value="GntR_C"/>
</dbReference>